<evidence type="ECO:0000313" key="2">
    <source>
        <dbReference type="EMBL" id="BAI60938.1"/>
    </source>
</evidence>
<dbReference type="FunCoup" id="D1YWW6">
    <property type="interactions" value="15"/>
</dbReference>
<accession>D1YWW6</accession>
<proteinExistence type="predicted"/>
<dbReference type="PANTHER" id="PTHR43174">
    <property type="entry name" value="UDP-N-ACETYLGLUCOSAMINE 2-EPIMERASE"/>
    <property type="match status" value="1"/>
</dbReference>
<reference evidence="2 3" key="1">
    <citation type="journal article" date="2007" name="Appl. Environ. Microbiol.">
        <title>Isolation of key methanogens for global methane emission from rice paddy fields: a novel isolate affiliated with the clone cluster rice cluster I.</title>
        <authorList>
            <person name="Sakai S."/>
            <person name="Imachi H."/>
            <person name="Sekiguchi Y."/>
            <person name="Ohashi A."/>
            <person name="Harada H."/>
            <person name="Kamagata Y."/>
        </authorList>
    </citation>
    <scope>NUCLEOTIDE SEQUENCE [LARGE SCALE GENOMIC DNA]</scope>
    <source>
        <strain evidence="3">DSM 17711 / JCM 13418 / NBRC 101707 / SANAE</strain>
    </source>
</reference>
<dbReference type="EMBL" id="AP011532">
    <property type="protein sequence ID" value="BAI60938.1"/>
    <property type="molecule type" value="Genomic_DNA"/>
</dbReference>
<dbReference type="eggNOG" id="arCOG01392">
    <property type="taxonomic scope" value="Archaea"/>
</dbReference>
<dbReference type="InterPro" id="IPR029767">
    <property type="entry name" value="WecB-like"/>
</dbReference>
<dbReference type="OrthoDB" id="7018at2157"/>
<dbReference type="SUPFAM" id="SSF53756">
    <property type="entry name" value="UDP-Glycosyltransferase/glycogen phosphorylase"/>
    <property type="match status" value="1"/>
</dbReference>
<sequence>MKFCIILGTRPEIIKMSPLIRECEKQGLDYFVIHTGQHYSYEMDKIFFEELKLPQPKYYLDVGSGSHGHQTGKMLAGIEDVLVKEKPGIVYVQGDTNTVLAGALVASKLHIPIGHVEAGLRSFDRSMPEEINRVVADHVSDYLFAPTEASKALLLKEGIPESKIFVTGNTVVDAVYENSKIAVNSDVLSKLGLKPREYMLSTLHRQENVDDKARLSEIIQGLGEVSRKYGMPIVLPIHPRTKKMMNEFSLQPPAGIMMIEPLGFMEFLKAESNARLVLTDSGGVQEECCILGVPCVTIRENTERPETVDVGANVLAGYKCQNIVNCAGMMMNKNNGWVNPFGDGRTGKRIIQLSRGIGCCIISL</sequence>
<evidence type="ECO:0000259" key="1">
    <source>
        <dbReference type="Pfam" id="PF02350"/>
    </source>
</evidence>
<gene>
    <name evidence="2" type="ordered locus">MCP_0866</name>
</gene>
<dbReference type="KEGG" id="mpd:MCP_0866"/>
<dbReference type="PATRIC" id="fig|304371.9.peg.892"/>
<dbReference type="InterPro" id="IPR003331">
    <property type="entry name" value="UDP_GlcNAc_Epimerase_2_dom"/>
</dbReference>
<dbReference type="PANTHER" id="PTHR43174:SF1">
    <property type="entry name" value="UDP-N-ACETYLGLUCOSAMINE 2-EPIMERASE"/>
    <property type="match status" value="1"/>
</dbReference>
<dbReference type="GeneID" id="8680897"/>
<dbReference type="Gene3D" id="3.40.50.2000">
    <property type="entry name" value="Glycogen Phosphorylase B"/>
    <property type="match status" value="2"/>
</dbReference>
<dbReference type="InParanoid" id="D1YWW6"/>
<dbReference type="Proteomes" id="UP000001882">
    <property type="component" value="Chromosome"/>
</dbReference>
<dbReference type="NCBIfam" id="TIGR00236">
    <property type="entry name" value="wecB"/>
    <property type="match status" value="1"/>
</dbReference>
<feature type="domain" description="UDP-N-acetylglucosamine 2-epimerase" evidence="1">
    <location>
        <begin position="23"/>
        <end position="352"/>
    </location>
</feature>
<name>D1YWW6_METPS</name>
<dbReference type="CDD" id="cd03786">
    <property type="entry name" value="GTB_UDP-GlcNAc_2-Epimerase"/>
    <property type="match status" value="1"/>
</dbReference>
<protein>
    <submittedName>
        <fullName evidence="2">UDP-N-acetylglucosamine 2-epimerase</fullName>
    </submittedName>
</protein>
<dbReference type="STRING" id="304371.MCP_0866"/>
<keyword evidence="3" id="KW-1185">Reference proteome</keyword>
<dbReference type="Pfam" id="PF02350">
    <property type="entry name" value="Epimerase_2"/>
    <property type="match status" value="1"/>
</dbReference>
<evidence type="ECO:0000313" key="3">
    <source>
        <dbReference type="Proteomes" id="UP000001882"/>
    </source>
</evidence>
<reference evidence="3" key="3">
    <citation type="journal article" date="2011" name="PLoS ONE">
        <title>Genome sequence of a mesophilic hydrogenotrophic methanogen Methanocella paludicola, the first cultivated representative of the order Methanocellales.</title>
        <authorList>
            <person name="Sakai S."/>
            <person name="Takaki Y."/>
            <person name="Shimamura S."/>
            <person name="Sekine M."/>
            <person name="Tajima T."/>
            <person name="Kosugi H."/>
            <person name="Ichikawa N."/>
            <person name="Tasumi E."/>
            <person name="Hiraki A.T."/>
            <person name="Shimizu A."/>
            <person name="Kato Y."/>
            <person name="Nishiko R."/>
            <person name="Mori K."/>
            <person name="Fujita N."/>
            <person name="Imachi H."/>
            <person name="Takai K."/>
        </authorList>
    </citation>
    <scope>NUCLEOTIDE SEQUENCE [LARGE SCALE GENOMIC DNA]</scope>
    <source>
        <strain evidence="3">DSM 17711 / JCM 13418 / NBRC 101707 / SANAE</strain>
    </source>
</reference>
<organism evidence="2 3">
    <name type="scientific">Methanocella paludicola (strain DSM 17711 / JCM 13418 / NBRC 101707 / SANAE)</name>
    <dbReference type="NCBI Taxonomy" id="304371"/>
    <lineage>
        <taxon>Archaea</taxon>
        <taxon>Methanobacteriati</taxon>
        <taxon>Methanobacteriota</taxon>
        <taxon>Stenosarchaea group</taxon>
        <taxon>Methanomicrobia</taxon>
        <taxon>Methanocellales</taxon>
        <taxon>Methanocellaceae</taxon>
        <taxon>Methanocella</taxon>
    </lineage>
</organism>
<dbReference type="RefSeq" id="WP_012899617.1">
    <property type="nucleotide sequence ID" value="NC_013665.1"/>
</dbReference>
<dbReference type="AlphaFoldDB" id="D1YWW6"/>
<reference evidence="2 3" key="2">
    <citation type="journal article" date="2008" name="Int. J. Syst. Evol. Microbiol.">
        <title>Methanocella paludicola gen. nov., sp. nov., a methane-producing archaeon, the first isolate of the lineage 'Rice Cluster I', and proposal of the new archaeal order Methanocellales ord. nov.</title>
        <authorList>
            <person name="Sakai S."/>
            <person name="Imachi H."/>
            <person name="Hanada S."/>
            <person name="Ohashi A."/>
            <person name="Harada H."/>
            <person name="Kamagata Y."/>
        </authorList>
    </citation>
    <scope>NUCLEOTIDE SEQUENCE [LARGE SCALE GENOMIC DNA]</scope>
    <source>
        <strain evidence="3">DSM 17711 / JCM 13418 / NBRC 101707 / SANAE</strain>
    </source>
</reference>